<accession>A0A2P2QWX4</accession>
<reference evidence="1" key="1">
    <citation type="submission" date="2018-02" db="EMBL/GenBank/DDBJ databases">
        <title>Rhizophora mucronata_Transcriptome.</title>
        <authorList>
            <person name="Meera S.P."/>
            <person name="Sreeshan A."/>
            <person name="Augustine A."/>
        </authorList>
    </citation>
    <scope>NUCLEOTIDE SEQUENCE</scope>
    <source>
        <tissue evidence="1">Leaf</tissue>
    </source>
</reference>
<organism evidence="1">
    <name type="scientific">Rhizophora mucronata</name>
    <name type="common">Asiatic mangrove</name>
    <dbReference type="NCBI Taxonomy" id="61149"/>
    <lineage>
        <taxon>Eukaryota</taxon>
        <taxon>Viridiplantae</taxon>
        <taxon>Streptophyta</taxon>
        <taxon>Embryophyta</taxon>
        <taxon>Tracheophyta</taxon>
        <taxon>Spermatophyta</taxon>
        <taxon>Magnoliopsida</taxon>
        <taxon>eudicotyledons</taxon>
        <taxon>Gunneridae</taxon>
        <taxon>Pentapetalae</taxon>
        <taxon>rosids</taxon>
        <taxon>fabids</taxon>
        <taxon>Malpighiales</taxon>
        <taxon>Rhizophoraceae</taxon>
        <taxon>Rhizophora</taxon>
    </lineage>
</organism>
<sequence length="11" mass="1305">MASRGRKEEKN</sequence>
<proteinExistence type="predicted"/>
<protein>
    <submittedName>
        <fullName evidence="1">Uncharacterized protein</fullName>
    </submittedName>
</protein>
<name>A0A2P2QWX4_RHIMU</name>
<evidence type="ECO:0000313" key="1">
    <source>
        <dbReference type="EMBL" id="MBX71455.1"/>
    </source>
</evidence>
<dbReference type="EMBL" id="GGEC01090971">
    <property type="protein sequence ID" value="MBX71455.1"/>
    <property type="molecule type" value="Transcribed_RNA"/>
</dbReference>